<dbReference type="Gene3D" id="3.40.630.10">
    <property type="entry name" value="Zn peptidases"/>
    <property type="match status" value="1"/>
</dbReference>
<reference evidence="8 9" key="1">
    <citation type="journal article" date="2018" name="Mol. Biol. Evol.">
        <title>Broad Genomic Sampling Reveals a Smut Pathogenic Ancestry of the Fungal Clade Ustilaginomycotina.</title>
        <authorList>
            <person name="Kijpornyongpan T."/>
            <person name="Mondo S.J."/>
            <person name="Barry K."/>
            <person name="Sandor L."/>
            <person name="Lee J."/>
            <person name="Lipzen A."/>
            <person name="Pangilinan J."/>
            <person name="LaButti K."/>
            <person name="Hainaut M."/>
            <person name="Henrissat B."/>
            <person name="Grigoriev I.V."/>
            <person name="Spatafora J.W."/>
            <person name="Aime M.C."/>
        </authorList>
    </citation>
    <scope>NUCLEOTIDE SEQUENCE [LARGE SCALE GENOMIC DNA]</scope>
    <source>
        <strain evidence="8 9">MCA 4718</strain>
    </source>
</reference>
<gene>
    <name evidence="8" type="ORF">BCV69DRAFT_284688</name>
</gene>
<comment type="similarity">
    <text evidence="1">Belongs to the peptidase M28 family. M28B subfamily.</text>
</comment>
<keyword evidence="2" id="KW-0175">Coiled coil</keyword>
<feature type="region of interest" description="Disordered" evidence="3">
    <location>
        <begin position="401"/>
        <end position="460"/>
    </location>
</feature>
<dbReference type="Pfam" id="PF04389">
    <property type="entry name" value="Peptidase_M28"/>
    <property type="match status" value="1"/>
</dbReference>
<evidence type="ECO:0000256" key="3">
    <source>
        <dbReference type="SAM" id="MobiDB-lite"/>
    </source>
</evidence>
<feature type="region of interest" description="Disordered" evidence="3">
    <location>
        <begin position="968"/>
        <end position="987"/>
    </location>
</feature>
<dbReference type="Pfam" id="PF02225">
    <property type="entry name" value="PA"/>
    <property type="match status" value="1"/>
</dbReference>
<keyword evidence="4" id="KW-1133">Transmembrane helix</keyword>
<dbReference type="GO" id="GO:0004180">
    <property type="term" value="F:carboxypeptidase activity"/>
    <property type="evidence" value="ECO:0007669"/>
    <property type="project" value="TreeGrafter"/>
</dbReference>
<dbReference type="SUPFAM" id="SSF47672">
    <property type="entry name" value="Transferrin receptor-like dimerisation domain"/>
    <property type="match status" value="1"/>
</dbReference>
<evidence type="ECO:0000313" key="9">
    <source>
        <dbReference type="Proteomes" id="UP000245942"/>
    </source>
</evidence>
<dbReference type="AlphaFoldDB" id="A0A316U031"/>
<sequence>MTIRSRSQQELRDSPPPYTMAADNYSADVKQSLDNDRIDAKGSALLPYSASQRTTPPPRRYMGLRTLLLLLSLSAGFTYYTLSSTPDTSVYGEEVNFHSWSASLSWKNKGHHSHSQSKSHSHSWWKSLTGASSHHQCPHRARVQRTVNGMLEALHAKAAFAEHMVDAGDIDSPSSSNATLHTTMPDVAKYLEEQFLSVPDPKSARAALKNYTSRLHVAGTDHDYQSALQIQQEWAELLGAPKVDDPTALLFDAGSPESIHYLTGDWTASGNKARVWTDTYYVWLNYPKNSSLSLSRPGGEVAFTANLSEDVIKEDPTSSQGNQPFHGYSKPGSASGPIVYAGLCTIDDFAALKKKGVKVEGAITLCRYGGPFRGLKVRASADAGAVGTLIYSDPLEDGNVTEANGYKPYPHGPARQPHSVQRGSVQALSFYPGDPGTPGEPSYKNATRLDPEEADSLPKIPSLPISYSNAKPLLEALVGHGVNTAELESKDSLWVGKVPGVEEYWSGPSEMVASMENNMTSIESKAIWNTYAFIPGLISDETVITAVHRDAWTFGGADPSSGTAAMHELVAGLGHLTNEYHWRPMRNILIASWDAEEYGLVGSTEFGEDYAQWLREHAVAYFNTDVAAAGSWLRMGASPSLAQLYRDVAKSVEDPNSKDEASPKLNITKVGPLGSGSDYSVFLQHLGIPSSDIGFAYSARDGDAVYHYHSNYDSFYYMDHFGDPGFKRITTIAKVLGLATWRMSQSLFLQLDVGEYVSVIGEYIDEVQAKFNKAKRDGPLGKGTSRSSGRWQGCHHALFKDLKSSHARLQAATKELYDEKAQVEKELRDLAGDHTYSASEPMSGPGLGDAVLSDVSSTPSDLPSEAHFSLSRLAELSSSSLPQPSPLPALLARVASINRSLRLFEQTFISPSGLKDRPWYKSLLVGPGRWRGYGATPLPGLMEAIVLDGDWDEVISEAKRLEEAMRRAGKVLKRGAGPKKGSKGGRK</sequence>
<dbReference type="RefSeq" id="XP_025345867.1">
    <property type="nucleotide sequence ID" value="XM_025493135.1"/>
</dbReference>
<dbReference type="InterPro" id="IPR046450">
    <property type="entry name" value="PA_dom_sf"/>
</dbReference>
<dbReference type="STRING" id="1684307.A0A316U031"/>
<evidence type="ECO:0000259" key="5">
    <source>
        <dbReference type="Pfam" id="PF02225"/>
    </source>
</evidence>
<evidence type="ECO:0000259" key="6">
    <source>
        <dbReference type="Pfam" id="PF04253"/>
    </source>
</evidence>
<dbReference type="CDD" id="cd08022">
    <property type="entry name" value="M28_PSMA_like"/>
    <property type="match status" value="1"/>
</dbReference>
<dbReference type="Gene3D" id="3.50.30.30">
    <property type="match status" value="1"/>
</dbReference>
<dbReference type="Gene3D" id="1.20.930.40">
    <property type="entry name" value="Transferrin receptor-like, dimerisation domain"/>
    <property type="match status" value="1"/>
</dbReference>
<dbReference type="OrthoDB" id="5841748at2759"/>
<dbReference type="SUPFAM" id="SSF52025">
    <property type="entry name" value="PA domain"/>
    <property type="match status" value="1"/>
</dbReference>
<dbReference type="InterPro" id="IPR003137">
    <property type="entry name" value="PA_domain"/>
</dbReference>
<feature type="domain" description="Peptidase M28" evidence="7">
    <location>
        <begin position="531"/>
        <end position="719"/>
    </location>
</feature>
<keyword evidence="4" id="KW-0812">Transmembrane</keyword>
<organism evidence="8 9">
    <name type="scientific">Pseudomicrostroma glucosiphilum</name>
    <dbReference type="NCBI Taxonomy" id="1684307"/>
    <lineage>
        <taxon>Eukaryota</taxon>
        <taxon>Fungi</taxon>
        <taxon>Dikarya</taxon>
        <taxon>Basidiomycota</taxon>
        <taxon>Ustilaginomycotina</taxon>
        <taxon>Exobasidiomycetes</taxon>
        <taxon>Microstromatales</taxon>
        <taxon>Microstromatales incertae sedis</taxon>
        <taxon>Pseudomicrostroma</taxon>
    </lineage>
</organism>
<protein>
    <submittedName>
        <fullName evidence="8">Zn-dependent exopeptidase</fullName>
    </submittedName>
</protein>
<evidence type="ECO:0000256" key="1">
    <source>
        <dbReference type="ARBA" id="ARBA00005634"/>
    </source>
</evidence>
<evidence type="ECO:0000313" key="8">
    <source>
        <dbReference type="EMBL" id="PWN18707.1"/>
    </source>
</evidence>
<name>A0A316U031_9BASI</name>
<dbReference type="Pfam" id="PF04253">
    <property type="entry name" value="TFR_dimer"/>
    <property type="match status" value="1"/>
</dbReference>
<proteinExistence type="inferred from homology"/>
<feature type="region of interest" description="Disordered" evidence="3">
    <location>
        <begin position="1"/>
        <end position="22"/>
    </location>
</feature>
<evidence type="ECO:0000256" key="4">
    <source>
        <dbReference type="SAM" id="Phobius"/>
    </source>
</evidence>
<keyword evidence="9" id="KW-1185">Reference proteome</keyword>
<dbReference type="GeneID" id="37014869"/>
<dbReference type="CDD" id="cd02121">
    <property type="entry name" value="PA_GCPII_like"/>
    <property type="match status" value="1"/>
</dbReference>
<dbReference type="PANTHER" id="PTHR10404">
    <property type="entry name" value="N-ACETYLATED-ALPHA-LINKED ACIDIC DIPEPTIDASE"/>
    <property type="match status" value="1"/>
</dbReference>
<dbReference type="FunFam" id="3.50.30.30:FF:000008">
    <property type="entry name" value="Glutamate carboxypeptidase 2"/>
    <property type="match status" value="1"/>
</dbReference>
<feature type="domain" description="Transferrin receptor-like dimerisation" evidence="6">
    <location>
        <begin position="893"/>
        <end position="973"/>
    </location>
</feature>
<accession>A0A316U031</accession>
<evidence type="ECO:0000256" key="2">
    <source>
        <dbReference type="SAM" id="Coils"/>
    </source>
</evidence>
<dbReference type="SUPFAM" id="SSF53187">
    <property type="entry name" value="Zn-dependent exopeptidases"/>
    <property type="match status" value="1"/>
</dbReference>
<evidence type="ECO:0000259" key="7">
    <source>
        <dbReference type="Pfam" id="PF04389"/>
    </source>
</evidence>
<feature type="coiled-coil region" evidence="2">
    <location>
        <begin position="806"/>
        <end position="833"/>
    </location>
</feature>
<feature type="transmembrane region" description="Helical" evidence="4">
    <location>
        <begin position="62"/>
        <end position="82"/>
    </location>
</feature>
<keyword evidence="4" id="KW-0472">Membrane</keyword>
<feature type="compositionally biased region" description="Polar residues" evidence="3">
    <location>
        <begin position="418"/>
        <end position="427"/>
    </location>
</feature>
<dbReference type="FunFam" id="3.40.630.10:FF:000101">
    <property type="entry name" value="N-acetylated alpha-linked acidic dipeptidase like 1"/>
    <property type="match status" value="1"/>
</dbReference>
<dbReference type="PANTHER" id="PTHR10404:SF46">
    <property type="entry name" value="VACUOLAR PROTEIN SORTING-ASSOCIATED PROTEIN 70"/>
    <property type="match status" value="1"/>
</dbReference>
<dbReference type="InterPro" id="IPR007365">
    <property type="entry name" value="TFR-like_dimer_dom"/>
</dbReference>
<dbReference type="InterPro" id="IPR036757">
    <property type="entry name" value="TFR-like_dimer_dom_sf"/>
</dbReference>
<dbReference type="InterPro" id="IPR039373">
    <property type="entry name" value="Peptidase_M28B"/>
</dbReference>
<feature type="domain" description="PA" evidence="5">
    <location>
        <begin position="335"/>
        <end position="414"/>
    </location>
</feature>
<dbReference type="InterPro" id="IPR007484">
    <property type="entry name" value="Peptidase_M28"/>
</dbReference>
<feature type="region of interest" description="Disordered" evidence="3">
    <location>
        <begin position="835"/>
        <end position="858"/>
    </location>
</feature>
<dbReference type="EMBL" id="KZ819334">
    <property type="protein sequence ID" value="PWN18707.1"/>
    <property type="molecule type" value="Genomic_DNA"/>
</dbReference>
<dbReference type="Proteomes" id="UP000245942">
    <property type="component" value="Unassembled WGS sequence"/>
</dbReference>